<feature type="compositionally biased region" description="Polar residues" evidence="3">
    <location>
        <begin position="738"/>
        <end position="748"/>
    </location>
</feature>
<sequence length="802" mass="93546">MLNFGRDPWSFFRGQANSKILDMITKEGTSVQDILEAEGLNDIKNQNEKVIKFFDHDKLAELIELITVMPSEEDTHDRQHKFPFQANEIFGFEINTFLDKFFEAPEPKTPKAKTQEVSITLDEEHKKEESDDEMPGLEDQDNIEDEQQEKKEKVIAQEMNNDNQVKEPESEDQVEEDKKDIEVELKDIKPNQQDSDSETQKNEDLFQQENVQQNVEQSINGQLEQTTDQQDQPSTIQIDLADEEEQTKEALDQEDIDLKDTTKLSINLEPEEEDDLVADEREKYHLLDKLFKFIQTRETPLNPVLSGYFVNLVNTLFFRRNKQMIVYIFRDTPKIIDDMLFHAYQKSISDLLKKLMIVPTDFEAETAEAIKNQQSYIMSKLIEKLGAQHSDEENLNACLVIYDLIELKEPYQLISLKMHIMDIFDRAFPTYSETNQSSQCAAISVLTKIVKLFPENQKRDQKRKANHQKEEFSFSLKTQDSDLGENEDIQPLIIVLQQNQSVIFESLLTVEVPNLELQTTFGQNIRPLGRLRLRIVEFIKQLVSLNNPSILNSLVQSEILSNINDLFISYPWNNFLQLFVQKIYVDLLEVCEDEEIKYKGLKNSKIAEKLINIQSNTNFTHQSNRQVRQGYMALVIQIANLLDKHKDDDGVKEYLEENQVAWSKFMNEEVKVRNELNSRKLGNLIRKQSEPEEPSDDDQDLQFDIHETNKKKEEIVLGDGIQPLLSEPEEHNEEIKDNITSSDTSQENSEKFFSQPVNGIIETHVEEIIQQQNLEKDFIDQNYWKINIVQEDSLEDLLKDYE</sequence>
<evidence type="ECO:0000313" key="5">
    <source>
        <dbReference type="Proteomes" id="UP000039865"/>
    </source>
</evidence>
<dbReference type="EMBL" id="CCKQ01005013">
    <property type="protein sequence ID" value="CDW76161.1"/>
    <property type="molecule type" value="Genomic_DNA"/>
</dbReference>
<reference evidence="4 5" key="1">
    <citation type="submission" date="2014-06" db="EMBL/GenBank/DDBJ databases">
        <authorList>
            <person name="Swart Estienne"/>
        </authorList>
    </citation>
    <scope>NUCLEOTIDE SEQUENCE [LARGE SCALE GENOMIC DNA]</scope>
    <source>
        <strain evidence="4 5">130c</strain>
    </source>
</reference>
<evidence type="ECO:0000256" key="1">
    <source>
        <dbReference type="ARBA" id="ARBA00006180"/>
    </source>
</evidence>
<feature type="region of interest" description="Disordered" evidence="3">
    <location>
        <begin position="107"/>
        <end position="139"/>
    </location>
</feature>
<feature type="compositionally biased region" description="Acidic residues" evidence="3">
    <location>
        <begin position="130"/>
        <end position="139"/>
    </location>
</feature>
<gene>
    <name evidence="4" type="primary">Contig11917.g603</name>
    <name evidence="4" type="ORF">STYLEM_5159</name>
</gene>
<organism evidence="4 5">
    <name type="scientific">Stylonychia lemnae</name>
    <name type="common">Ciliate</name>
    <dbReference type="NCBI Taxonomy" id="5949"/>
    <lineage>
        <taxon>Eukaryota</taxon>
        <taxon>Sar</taxon>
        <taxon>Alveolata</taxon>
        <taxon>Ciliophora</taxon>
        <taxon>Intramacronucleata</taxon>
        <taxon>Spirotrichea</taxon>
        <taxon>Stichotrichia</taxon>
        <taxon>Sporadotrichida</taxon>
        <taxon>Oxytrichidae</taxon>
        <taxon>Stylonychinae</taxon>
        <taxon>Stylonychia</taxon>
    </lineage>
</organism>
<dbReference type="InterPro" id="IPR007587">
    <property type="entry name" value="SAPS"/>
</dbReference>
<dbReference type="PANTHER" id="PTHR12634">
    <property type="entry name" value="SIT4 YEAST -ASSOCIATING PROTEIN-RELATED"/>
    <property type="match status" value="1"/>
</dbReference>
<dbReference type="AlphaFoldDB" id="A0A078A1M5"/>
<accession>A0A078A1M5</accession>
<keyword evidence="2" id="KW-0131">Cell cycle</keyword>
<dbReference type="OrthoDB" id="307647at2759"/>
<feature type="region of interest" description="Disordered" evidence="3">
    <location>
        <begin position="727"/>
        <end position="748"/>
    </location>
</feature>
<evidence type="ECO:0000256" key="3">
    <source>
        <dbReference type="SAM" id="MobiDB-lite"/>
    </source>
</evidence>
<dbReference type="OMA" id="PSEEDTH"/>
<feature type="region of interest" description="Disordered" evidence="3">
    <location>
        <begin position="159"/>
        <end position="178"/>
    </location>
</feature>
<dbReference type="GO" id="GO:0019888">
    <property type="term" value="F:protein phosphatase regulator activity"/>
    <property type="evidence" value="ECO:0007669"/>
    <property type="project" value="TreeGrafter"/>
</dbReference>
<protein>
    <submittedName>
        <fullName evidence="4">Uncharacterized protein</fullName>
    </submittedName>
</protein>
<comment type="similarity">
    <text evidence="1">Belongs to the SAPS family.</text>
</comment>
<dbReference type="PANTHER" id="PTHR12634:SF8">
    <property type="entry name" value="FIERY MOUNTAIN, ISOFORM D"/>
    <property type="match status" value="1"/>
</dbReference>
<evidence type="ECO:0000313" key="4">
    <source>
        <dbReference type="EMBL" id="CDW76161.1"/>
    </source>
</evidence>
<proteinExistence type="inferred from homology"/>
<keyword evidence="5" id="KW-1185">Reference proteome</keyword>
<evidence type="ECO:0000256" key="2">
    <source>
        <dbReference type="ARBA" id="ARBA00023306"/>
    </source>
</evidence>
<dbReference type="GO" id="GO:0019903">
    <property type="term" value="F:protein phosphatase binding"/>
    <property type="evidence" value="ECO:0007669"/>
    <property type="project" value="InterPro"/>
</dbReference>
<dbReference type="Proteomes" id="UP000039865">
    <property type="component" value="Unassembled WGS sequence"/>
</dbReference>
<dbReference type="Pfam" id="PF04499">
    <property type="entry name" value="SAPS"/>
    <property type="match status" value="1"/>
</dbReference>
<dbReference type="InParanoid" id="A0A078A1M5"/>
<name>A0A078A1M5_STYLE</name>